<proteinExistence type="predicted"/>
<dbReference type="GO" id="GO:0007165">
    <property type="term" value="P:signal transduction"/>
    <property type="evidence" value="ECO:0007669"/>
    <property type="project" value="InterPro"/>
</dbReference>
<evidence type="ECO:0000259" key="1">
    <source>
        <dbReference type="Pfam" id="PF00788"/>
    </source>
</evidence>
<reference evidence="3" key="1">
    <citation type="submission" date="2022-11" db="UniProtKB">
        <authorList>
            <consortium name="WormBaseParasite"/>
        </authorList>
    </citation>
    <scope>IDENTIFICATION</scope>
</reference>
<dbReference type="Gene3D" id="3.10.20.90">
    <property type="entry name" value="Phosphatidylinositol 3-kinase Catalytic Subunit, Chain A, domain 1"/>
    <property type="match status" value="1"/>
</dbReference>
<evidence type="ECO:0000313" key="2">
    <source>
        <dbReference type="Proteomes" id="UP000887574"/>
    </source>
</evidence>
<dbReference type="InterPro" id="IPR029071">
    <property type="entry name" value="Ubiquitin-like_domsf"/>
</dbReference>
<dbReference type="Proteomes" id="UP000887574">
    <property type="component" value="Unplaced"/>
</dbReference>
<keyword evidence="2" id="KW-1185">Reference proteome</keyword>
<accession>A0A915EJ61</accession>
<evidence type="ECO:0000313" key="3">
    <source>
        <dbReference type="WBParaSite" id="jg6544"/>
    </source>
</evidence>
<dbReference type="WBParaSite" id="jg6544">
    <property type="protein sequence ID" value="jg6544"/>
    <property type="gene ID" value="jg6544"/>
</dbReference>
<feature type="domain" description="Ras-associating" evidence="1">
    <location>
        <begin position="17"/>
        <end position="82"/>
    </location>
</feature>
<dbReference type="PANTHER" id="PTHR15286:SF6">
    <property type="entry name" value="GH01133P"/>
    <property type="match status" value="1"/>
</dbReference>
<dbReference type="SUPFAM" id="SSF54236">
    <property type="entry name" value="Ubiquitin-like"/>
    <property type="match status" value="1"/>
</dbReference>
<organism evidence="2 3">
    <name type="scientific">Ditylenchus dipsaci</name>
    <dbReference type="NCBI Taxonomy" id="166011"/>
    <lineage>
        <taxon>Eukaryota</taxon>
        <taxon>Metazoa</taxon>
        <taxon>Ecdysozoa</taxon>
        <taxon>Nematoda</taxon>
        <taxon>Chromadorea</taxon>
        <taxon>Rhabditida</taxon>
        <taxon>Tylenchina</taxon>
        <taxon>Tylenchomorpha</taxon>
        <taxon>Sphaerularioidea</taxon>
        <taxon>Anguinidae</taxon>
        <taxon>Anguininae</taxon>
        <taxon>Ditylenchus</taxon>
    </lineage>
</organism>
<dbReference type="AlphaFoldDB" id="A0A915EJ61"/>
<sequence>MDLLVFTNGALRDISGVNESTTCAQIVYALAHATNQKGRFVLVATFSDSEHEHRLTPNEKPYELVLKCSQKGVEVSFELRKIDSELPQQQMLNSVGSGAHRESGQCEPKEQQLLEHYHHQQQPTPNNVYLFLFIFLCCSDGS</sequence>
<dbReference type="PANTHER" id="PTHR15286">
    <property type="entry name" value="RAS-ASSOCIATING DOMAIN CONTAINING PROTEIN"/>
    <property type="match status" value="1"/>
</dbReference>
<dbReference type="InterPro" id="IPR000159">
    <property type="entry name" value="RA_dom"/>
</dbReference>
<dbReference type="InterPro" id="IPR033593">
    <property type="entry name" value="N-RASSF"/>
</dbReference>
<protein>
    <submittedName>
        <fullName evidence="3">Ras-associating domain-containing protein</fullName>
    </submittedName>
</protein>
<dbReference type="Pfam" id="PF00788">
    <property type="entry name" value="RA"/>
    <property type="match status" value="1"/>
</dbReference>
<name>A0A915EJ61_9BILA</name>